<protein>
    <submittedName>
        <fullName evidence="5">Long-chain acyl-CoA synthetase</fullName>
        <ecNumber evidence="5">6.2.1.3</ecNumber>
    </submittedName>
</protein>
<proteinExistence type="inferred from homology"/>
<dbReference type="FunFam" id="3.30.300.30:FF:000008">
    <property type="entry name" value="2,3-dihydroxybenzoate-AMP ligase"/>
    <property type="match status" value="1"/>
</dbReference>
<organism evidence="5 6">
    <name type="scientific">Allocatelliglobosispora scoriae</name>
    <dbReference type="NCBI Taxonomy" id="643052"/>
    <lineage>
        <taxon>Bacteria</taxon>
        <taxon>Bacillati</taxon>
        <taxon>Actinomycetota</taxon>
        <taxon>Actinomycetes</taxon>
        <taxon>Micromonosporales</taxon>
        <taxon>Micromonosporaceae</taxon>
        <taxon>Allocatelliglobosispora</taxon>
    </lineage>
</organism>
<dbReference type="AlphaFoldDB" id="A0A841BU68"/>
<dbReference type="EC" id="6.2.1.3" evidence="5"/>
<dbReference type="InterPro" id="IPR000873">
    <property type="entry name" value="AMP-dep_synth/lig_dom"/>
</dbReference>
<dbReference type="InterPro" id="IPR020845">
    <property type="entry name" value="AMP-binding_CS"/>
</dbReference>
<dbReference type="PANTHER" id="PTHR43767">
    <property type="entry name" value="LONG-CHAIN-FATTY-ACID--COA LIGASE"/>
    <property type="match status" value="1"/>
</dbReference>
<dbReference type="GO" id="GO:0004467">
    <property type="term" value="F:long-chain fatty acid-CoA ligase activity"/>
    <property type="evidence" value="ECO:0007669"/>
    <property type="project" value="UniProtKB-EC"/>
</dbReference>
<keyword evidence="2 5" id="KW-0436">Ligase</keyword>
<accession>A0A841BU68</accession>
<comment type="similarity">
    <text evidence="1">Belongs to the ATP-dependent AMP-binding enzyme family.</text>
</comment>
<dbReference type="Gene3D" id="3.30.300.30">
    <property type="match status" value="1"/>
</dbReference>
<evidence type="ECO:0000256" key="1">
    <source>
        <dbReference type="ARBA" id="ARBA00006432"/>
    </source>
</evidence>
<sequence>MTSLSLASVLAEAARRYPDKVAVVDGAQRVTYAELWRQALTYAAGLRELGVRPGDTVALVVPNVVEFPRAYYGALAAGAVVVPVHLLLNAEEMAYVLRDSHTNLLICHTALLGVGAPAAAAAGVPIATVGPAALAPEGFEGRRLEEVGAPPLPTFVSREAEEIAVVFYTSGTTGEPKGALLTHLNLVMNATVNVFDANDAKPTDIVLGCLPLFHTYGQTVGMNGTFRLGATLVLLARFTGAAALDLMVAEGVNVFHGVPTMYIGLLEAAAGRAELPQLRICISGGASLPVAVLERFNAAFRTTIFEGYGLSETSPTATTNQPQFGQRAGTIGHPIWGVEVEIARAEIEDRIELLPVGELGELVIRGHNVFAGYLDRPEATAQVMVDGWFRSGDLGQKDADGFITIVDRKKDLIIRGGFNIYPREVEEVLARHPSIAQVAVVGVPDEIFGEEICAVVVVAAGAALTEDELVTWCKEHLGRHKYPRQVRFAEELPLGPSLKVLKRELRRRIIEEG</sequence>
<dbReference type="InterPro" id="IPR042099">
    <property type="entry name" value="ANL_N_sf"/>
</dbReference>
<reference evidence="5 6" key="1">
    <citation type="submission" date="2020-08" db="EMBL/GenBank/DDBJ databases">
        <title>Sequencing the genomes of 1000 actinobacteria strains.</title>
        <authorList>
            <person name="Klenk H.-P."/>
        </authorList>
    </citation>
    <scope>NUCLEOTIDE SEQUENCE [LARGE SCALE GENOMIC DNA]</scope>
    <source>
        <strain evidence="5 6">DSM 45362</strain>
    </source>
</reference>
<dbReference type="Pfam" id="PF13193">
    <property type="entry name" value="AMP-binding_C"/>
    <property type="match status" value="1"/>
</dbReference>
<dbReference type="EMBL" id="JACHMN010000003">
    <property type="protein sequence ID" value="MBB5872647.1"/>
    <property type="molecule type" value="Genomic_DNA"/>
</dbReference>
<dbReference type="Gene3D" id="3.40.50.12780">
    <property type="entry name" value="N-terminal domain of ligase-like"/>
    <property type="match status" value="1"/>
</dbReference>
<evidence type="ECO:0000313" key="6">
    <source>
        <dbReference type="Proteomes" id="UP000587527"/>
    </source>
</evidence>
<dbReference type="Pfam" id="PF00501">
    <property type="entry name" value="AMP-binding"/>
    <property type="match status" value="1"/>
</dbReference>
<dbReference type="InterPro" id="IPR045851">
    <property type="entry name" value="AMP-bd_C_sf"/>
</dbReference>
<evidence type="ECO:0000313" key="5">
    <source>
        <dbReference type="EMBL" id="MBB5872647.1"/>
    </source>
</evidence>
<dbReference type="Proteomes" id="UP000587527">
    <property type="component" value="Unassembled WGS sequence"/>
</dbReference>
<dbReference type="PANTHER" id="PTHR43767:SF12">
    <property type="entry name" value="AMP-DEPENDENT SYNTHETASE AND LIGASE"/>
    <property type="match status" value="1"/>
</dbReference>
<dbReference type="InterPro" id="IPR050237">
    <property type="entry name" value="ATP-dep_AMP-bd_enzyme"/>
</dbReference>
<keyword evidence="6" id="KW-1185">Reference proteome</keyword>
<dbReference type="SUPFAM" id="SSF56801">
    <property type="entry name" value="Acetyl-CoA synthetase-like"/>
    <property type="match status" value="1"/>
</dbReference>
<evidence type="ECO:0000259" key="4">
    <source>
        <dbReference type="Pfam" id="PF13193"/>
    </source>
</evidence>
<feature type="domain" description="AMP-dependent synthetase/ligase" evidence="3">
    <location>
        <begin position="11"/>
        <end position="374"/>
    </location>
</feature>
<evidence type="ECO:0000259" key="3">
    <source>
        <dbReference type="Pfam" id="PF00501"/>
    </source>
</evidence>
<gene>
    <name evidence="5" type="ORF">F4553_006081</name>
</gene>
<evidence type="ECO:0000256" key="2">
    <source>
        <dbReference type="ARBA" id="ARBA00022598"/>
    </source>
</evidence>
<name>A0A841BU68_9ACTN</name>
<comment type="caution">
    <text evidence="5">The sequence shown here is derived from an EMBL/GenBank/DDBJ whole genome shotgun (WGS) entry which is preliminary data.</text>
</comment>
<dbReference type="CDD" id="cd05936">
    <property type="entry name" value="FC-FACS_FadD_like"/>
    <property type="match status" value="1"/>
</dbReference>
<dbReference type="InterPro" id="IPR025110">
    <property type="entry name" value="AMP-bd_C"/>
</dbReference>
<feature type="domain" description="AMP-binding enzyme C-terminal" evidence="4">
    <location>
        <begin position="424"/>
        <end position="496"/>
    </location>
</feature>
<dbReference type="PROSITE" id="PS00455">
    <property type="entry name" value="AMP_BINDING"/>
    <property type="match status" value="1"/>
</dbReference>
<dbReference type="RefSeq" id="WP_184842608.1">
    <property type="nucleotide sequence ID" value="NZ_JACHMN010000003.1"/>
</dbReference>